<dbReference type="SUPFAM" id="SSF51338">
    <property type="entry name" value="Composite domain of metallo-dependent hydrolases"/>
    <property type="match status" value="1"/>
</dbReference>
<keyword evidence="4" id="KW-1185">Reference proteome</keyword>
<dbReference type="InterPro" id="IPR006680">
    <property type="entry name" value="Amidohydro-rel"/>
</dbReference>
<dbReference type="CDD" id="cd01298">
    <property type="entry name" value="ATZ_TRZ_like"/>
    <property type="match status" value="1"/>
</dbReference>
<dbReference type="EMBL" id="JAOZYC010000199">
    <property type="protein sequence ID" value="MEB8343791.1"/>
    <property type="molecule type" value="Genomic_DNA"/>
</dbReference>
<dbReference type="PANTHER" id="PTHR43794">
    <property type="entry name" value="AMINOHYDROLASE SSNA-RELATED"/>
    <property type="match status" value="1"/>
</dbReference>
<accession>A0ABU6FIB3</accession>
<gene>
    <name evidence="3" type="ORF">OKJ99_40550</name>
</gene>
<protein>
    <submittedName>
        <fullName evidence="3">Amidohydrolase</fullName>
    </submittedName>
</protein>
<keyword evidence="1" id="KW-0378">Hydrolase</keyword>
<evidence type="ECO:0000313" key="4">
    <source>
        <dbReference type="Proteomes" id="UP001354931"/>
    </source>
</evidence>
<dbReference type="InterPro" id="IPR011059">
    <property type="entry name" value="Metal-dep_hydrolase_composite"/>
</dbReference>
<dbReference type="SUPFAM" id="SSF51556">
    <property type="entry name" value="Metallo-dependent hydrolases"/>
    <property type="match status" value="1"/>
</dbReference>
<sequence length="460" mass="50525">MTHTRHGAPRLNDRQGSKVRTLIHNGIVIPCDGTRTVLDPGSVLLEGERIVAVDRPEAFATTDAQVVDATGHAVIPGLHNTHLHSGLLRGTAESKSLWDWLRDYVDPAHKALTPDIAEAASLLCYTESLRAGTTSVMDMWRHMEGSARAAEQVGIRATLVPYVADLPGYDYFETLETNRRLLKEYRTYARGRVRSWVGLEHLFYCSEDAFRAAAALADEFDTGLHTHSSETTWEVEESLRQFGRRPIEEFRHRGILGPRTVIAHCVWLDDRELDLLAGTGTSVAHCPCSNMKLSSGPARVADMRRRGIAVGIGSDGEKENNNLDLLEEMKFASLLQKVTSLDPTTGDPWDILDMATRDGARALGLDGVTGSLVPGKRADVVTVDLRALHTTPLLHGDDFNAVPHLVFSASAADVDHVWVDGELRVSGGKVLSVDTDQVRLRAQGAAEELFRRRAALPVDR</sequence>
<name>A0ABU6FIB3_9ACTN</name>
<organism evidence="3 4">
    <name type="scientific">Streptomyces endophyticus</name>
    <dbReference type="NCBI Taxonomy" id="714166"/>
    <lineage>
        <taxon>Bacteria</taxon>
        <taxon>Bacillati</taxon>
        <taxon>Actinomycetota</taxon>
        <taxon>Actinomycetes</taxon>
        <taxon>Kitasatosporales</taxon>
        <taxon>Streptomycetaceae</taxon>
        <taxon>Streptomyces</taxon>
    </lineage>
</organism>
<dbReference type="Proteomes" id="UP001354931">
    <property type="component" value="Unassembled WGS sequence"/>
</dbReference>
<evidence type="ECO:0000256" key="1">
    <source>
        <dbReference type="ARBA" id="ARBA00022801"/>
    </source>
</evidence>
<evidence type="ECO:0000313" key="3">
    <source>
        <dbReference type="EMBL" id="MEB8343791.1"/>
    </source>
</evidence>
<dbReference type="InterPro" id="IPR032466">
    <property type="entry name" value="Metal_Hydrolase"/>
</dbReference>
<feature type="domain" description="Amidohydrolase-related" evidence="2">
    <location>
        <begin position="74"/>
        <end position="423"/>
    </location>
</feature>
<dbReference type="InterPro" id="IPR050287">
    <property type="entry name" value="MTA/SAH_deaminase"/>
</dbReference>
<dbReference type="PANTHER" id="PTHR43794:SF11">
    <property type="entry name" value="AMIDOHYDROLASE-RELATED DOMAIN-CONTAINING PROTEIN"/>
    <property type="match status" value="1"/>
</dbReference>
<dbReference type="Gene3D" id="2.30.40.10">
    <property type="entry name" value="Urease, subunit C, domain 1"/>
    <property type="match status" value="1"/>
</dbReference>
<proteinExistence type="predicted"/>
<dbReference type="Pfam" id="PF01979">
    <property type="entry name" value="Amidohydro_1"/>
    <property type="match status" value="1"/>
</dbReference>
<evidence type="ECO:0000259" key="2">
    <source>
        <dbReference type="Pfam" id="PF01979"/>
    </source>
</evidence>
<comment type="caution">
    <text evidence="3">The sequence shown here is derived from an EMBL/GenBank/DDBJ whole genome shotgun (WGS) entry which is preliminary data.</text>
</comment>
<dbReference type="RefSeq" id="WP_326023519.1">
    <property type="nucleotide sequence ID" value="NZ_JAOZYC010000199.1"/>
</dbReference>
<reference evidence="3 4" key="1">
    <citation type="submission" date="2022-10" db="EMBL/GenBank/DDBJ databases">
        <authorList>
            <person name="Xie J."/>
            <person name="Shen N."/>
        </authorList>
    </citation>
    <scope>NUCLEOTIDE SEQUENCE [LARGE SCALE GENOMIC DNA]</scope>
    <source>
        <strain evidence="3 4">YIM65594</strain>
    </source>
</reference>
<dbReference type="Gene3D" id="3.20.20.140">
    <property type="entry name" value="Metal-dependent hydrolases"/>
    <property type="match status" value="1"/>
</dbReference>